<keyword evidence="1" id="KW-0472">Membrane</keyword>
<gene>
    <name evidence="2" type="ORF">CDAR_257401</name>
</gene>
<evidence type="ECO:0000313" key="2">
    <source>
        <dbReference type="EMBL" id="GIY43230.1"/>
    </source>
</evidence>
<evidence type="ECO:0000313" key="3">
    <source>
        <dbReference type="Proteomes" id="UP001054837"/>
    </source>
</evidence>
<keyword evidence="1" id="KW-1133">Transmembrane helix</keyword>
<dbReference type="EMBL" id="BPLQ01009319">
    <property type="protein sequence ID" value="GIY43230.1"/>
    <property type="molecule type" value="Genomic_DNA"/>
</dbReference>
<keyword evidence="1" id="KW-0812">Transmembrane</keyword>
<organism evidence="2 3">
    <name type="scientific">Caerostris darwini</name>
    <dbReference type="NCBI Taxonomy" id="1538125"/>
    <lineage>
        <taxon>Eukaryota</taxon>
        <taxon>Metazoa</taxon>
        <taxon>Ecdysozoa</taxon>
        <taxon>Arthropoda</taxon>
        <taxon>Chelicerata</taxon>
        <taxon>Arachnida</taxon>
        <taxon>Araneae</taxon>
        <taxon>Araneomorphae</taxon>
        <taxon>Entelegynae</taxon>
        <taxon>Araneoidea</taxon>
        <taxon>Araneidae</taxon>
        <taxon>Caerostris</taxon>
    </lineage>
</organism>
<reference evidence="2 3" key="1">
    <citation type="submission" date="2021-06" db="EMBL/GenBank/DDBJ databases">
        <title>Caerostris darwini draft genome.</title>
        <authorList>
            <person name="Kono N."/>
            <person name="Arakawa K."/>
        </authorList>
    </citation>
    <scope>NUCLEOTIDE SEQUENCE [LARGE SCALE GENOMIC DNA]</scope>
</reference>
<proteinExistence type="predicted"/>
<accession>A0AAV4TAD1</accession>
<dbReference type="Proteomes" id="UP001054837">
    <property type="component" value="Unassembled WGS sequence"/>
</dbReference>
<keyword evidence="3" id="KW-1185">Reference proteome</keyword>
<feature type="transmembrane region" description="Helical" evidence="1">
    <location>
        <begin position="12"/>
        <end position="35"/>
    </location>
</feature>
<comment type="caution">
    <text evidence="2">The sequence shown here is derived from an EMBL/GenBank/DDBJ whole genome shotgun (WGS) entry which is preliminary data.</text>
</comment>
<sequence length="97" mass="10975">MDDKKKNINHVRYTSLCLIFILTALVKLVIIGSIAQLTAKSPMIPPKLIRMRGQCPSLEGRQDKEDSESFITLALNSPGIHTTSGMLFDRRKRFVFL</sequence>
<dbReference type="AlphaFoldDB" id="A0AAV4TAD1"/>
<evidence type="ECO:0000256" key="1">
    <source>
        <dbReference type="SAM" id="Phobius"/>
    </source>
</evidence>
<name>A0AAV4TAD1_9ARAC</name>
<protein>
    <submittedName>
        <fullName evidence="2">Uncharacterized protein</fullName>
    </submittedName>
</protein>